<dbReference type="InterPro" id="IPR013701">
    <property type="entry name" value="Lhr-like_DEAD/DEAH_assoc"/>
</dbReference>
<keyword evidence="13" id="KW-1185">Reference proteome</keyword>
<evidence type="ECO:0000259" key="11">
    <source>
        <dbReference type="PROSITE" id="PS51194"/>
    </source>
</evidence>
<dbReference type="InterPro" id="IPR026362">
    <property type="entry name" value="DEXH_lig_assoc"/>
</dbReference>
<dbReference type="AlphaFoldDB" id="A0A378JL63"/>
<feature type="domain" description="Helicase C-terminal" evidence="11">
    <location>
        <begin position="244"/>
        <end position="394"/>
    </location>
</feature>
<evidence type="ECO:0000256" key="2">
    <source>
        <dbReference type="ARBA" id="ARBA00022763"/>
    </source>
</evidence>
<evidence type="ECO:0000256" key="6">
    <source>
        <dbReference type="ARBA" id="ARBA00023125"/>
    </source>
</evidence>
<protein>
    <submittedName>
        <fullName evidence="12">Helicase, DEAD/DEAH box family</fullName>
        <ecNumber evidence="12">3.6.4.12</ecNumber>
    </submittedName>
</protein>
<dbReference type="SMART" id="SM00490">
    <property type="entry name" value="HELICc"/>
    <property type="match status" value="1"/>
</dbReference>
<dbReference type="InterPro" id="IPR014001">
    <property type="entry name" value="Helicase_ATP-bd"/>
</dbReference>
<dbReference type="InterPro" id="IPR027417">
    <property type="entry name" value="P-loop_NTPase"/>
</dbReference>
<dbReference type="EC" id="3.6.4.12" evidence="12"/>
<dbReference type="Pfam" id="PF08494">
    <property type="entry name" value="DEAD_assoc"/>
    <property type="match status" value="1"/>
</dbReference>
<feature type="domain" description="Helicase ATP-binding" evidence="10">
    <location>
        <begin position="33"/>
        <end position="211"/>
    </location>
</feature>
<dbReference type="Gene3D" id="3.40.50.300">
    <property type="entry name" value="P-loop containing nucleotide triphosphate hydrolases"/>
    <property type="match status" value="2"/>
</dbReference>
<dbReference type="SUPFAM" id="SSF52540">
    <property type="entry name" value="P-loop containing nucleoside triphosphate hydrolases"/>
    <property type="match status" value="1"/>
</dbReference>
<evidence type="ECO:0000256" key="5">
    <source>
        <dbReference type="ARBA" id="ARBA00022840"/>
    </source>
</evidence>
<evidence type="ECO:0000313" key="13">
    <source>
        <dbReference type="Proteomes" id="UP000254794"/>
    </source>
</evidence>
<dbReference type="GO" id="GO:0005524">
    <property type="term" value="F:ATP binding"/>
    <property type="evidence" value="ECO:0007669"/>
    <property type="project" value="UniProtKB-KW"/>
</dbReference>
<keyword evidence="1" id="KW-0547">Nucleotide-binding</keyword>
<dbReference type="EMBL" id="UGOD01000001">
    <property type="protein sequence ID" value="STX52076.1"/>
    <property type="molecule type" value="Genomic_DNA"/>
</dbReference>
<dbReference type="PROSITE" id="PS51192">
    <property type="entry name" value="HELICASE_ATP_BIND_1"/>
    <property type="match status" value="1"/>
</dbReference>
<dbReference type="PANTHER" id="PTHR47962:SF3">
    <property type="entry name" value="LARGE ATP-DEPENDENT HELICASE-RELATED PROTEIN"/>
    <property type="match status" value="1"/>
</dbReference>
<dbReference type="InterPro" id="IPR001650">
    <property type="entry name" value="Helicase_C-like"/>
</dbReference>
<evidence type="ECO:0000256" key="1">
    <source>
        <dbReference type="ARBA" id="ARBA00022741"/>
    </source>
</evidence>
<gene>
    <name evidence="12" type="primary">recQ_2</name>
    <name evidence="12" type="ORF">NCTC13316_02180</name>
</gene>
<dbReference type="Proteomes" id="UP000254794">
    <property type="component" value="Unassembled WGS sequence"/>
</dbReference>
<dbReference type="Pfam" id="PF00271">
    <property type="entry name" value="Helicase_C"/>
    <property type="match status" value="1"/>
</dbReference>
<keyword evidence="6" id="KW-0238">DNA-binding</keyword>
<dbReference type="RefSeq" id="WP_115331665.1">
    <property type="nucleotide sequence ID" value="NZ_CAAAHP010000002.1"/>
</dbReference>
<accession>A0A378JL63</accession>
<sequence>MHLKDVNHLIPTFLTQWFTQKNWTMHAFQQKMFALFAKNQSTLLVAPTGGGKTLASFLPALVDIHLNQPQGLHTLYISPLKALTQDIHRNLLLPIKEMTLAIEVAIRTGDTSSYQRQKQLKKPPNILLTTPESLMLLLSYTTAHTFFSKLKLIIIDEIHSLAINKRGDFTSLALAQLHQYSPQAMRIGLSATVAEPQKLASWLVPVGSKVDILNIKSHHKPLVHLLSTSTIPYSGFKAKYAISSIYELLLKHKLTIVFVNTRAQAEYLFHQLWMHNKANLAIAIYHGSLSKEQRLKTESLIVEGKIKAIIATSALELGIDWGDIDAIIQVGAPQSISRLIQRIGRSNHQFNKASLAYIVPTNLFDALESMAAINAVAKGKLDDEEMHPGALDVVVQFIINSACSHPIQKTSLFKTICSAYPYRNLKKAIFLKLFQFAVNGGYTLQHYPQYHRLIKENYKYIPSSSKVVRRHRQNIGTIIEAARLRVKVINKRKDRYVGDIEESFIQELKAGDSFLFAGEVLEYVRIHDMYVETRKIKAPEPKLPSYRGGIMPLSTFLAHEVLKLINQPKAWAKFPSKISEWLKLQQKFSLIPNDKAVLVEQFRYKQRNYLVIYSFVGRRANHSLGMLLTQRLEALKLKPINFTVIDYGLAISTINMIESQTISELFTSKILYEELEVWLSKSLLLKRTFRQIAIISGLTERQIASTHKSMKQVTFSTDLIYDVLQRYEPEHILLKITRKEVDKLLLDIERLTNLLKRFHHKIHLNVLSRPSPFAIPILSNYVTEKISGEAEEEVLSYAEIEAIADKLINEVKEIVN</sequence>
<keyword evidence="5" id="KW-0067">ATP-binding</keyword>
<dbReference type="SMART" id="SM00487">
    <property type="entry name" value="DEXDc"/>
    <property type="match status" value="1"/>
</dbReference>
<keyword evidence="7" id="KW-0234">DNA repair</keyword>
<reference evidence="12 13" key="1">
    <citation type="submission" date="2018-06" db="EMBL/GenBank/DDBJ databases">
        <authorList>
            <consortium name="Pathogen Informatics"/>
            <person name="Doyle S."/>
        </authorList>
    </citation>
    <scope>NUCLEOTIDE SEQUENCE [LARGE SCALE GENOMIC DNA]</scope>
    <source>
        <strain evidence="12 13">NCTC13316</strain>
    </source>
</reference>
<dbReference type="InterPro" id="IPR011545">
    <property type="entry name" value="DEAD/DEAH_box_helicase_dom"/>
</dbReference>
<dbReference type="GO" id="GO:0016887">
    <property type="term" value="F:ATP hydrolysis activity"/>
    <property type="evidence" value="ECO:0007669"/>
    <property type="project" value="TreeGrafter"/>
</dbReference>
<dbReference type="InterPro" id="IPR017170">
    <property type="entry name" value="Lhr-like"/>
</dbReference>
<dbReference type="PROSITE" id="PS51194">
    <property type="entry name" value="HELICASE_CTER"/>
    <property type="match status" value="1"/>
</dbReference>
<organism evidence="12 13">
    <name type="scientific">Legionella busanensis</name>
    <dbReference type="NCBI Taxonomy" id="190655"/>
    <lineage>
        <taxon>Bacteria</taxon>
        <taxon>Pseudomonadati</taxon>
        <taxon>Pseudomonadota</taxon>
        <taxon>Gammaproteobacteria</taxon>
        <taxon>Legionellales</taxon>
        <taxon>Legionellaceae</taxon>
        <taxon>Legionella</taxon>
    </lineage>
</organism>
<dbReference type="Pfam" id="PF19306">
    <property type="entry name" value="WHD_Lhr"/>
    <property type="match status" value="1"/>
</dbReference>
<evidence type="ECO:0000256" key="9">
    <source>
        <dbReference type="ARBA" id="ARBA00093467"/>
    </source>
</evidence>
<keyword evidence="2" id="KW-0227">DNA damage</keyword>
<dbReference type="GO" id="GO:0003678">
    <property type="term" value="F:DNA helicase activity"/>
    <property type="evidence" value="ECO:0007669"/>
    <property type="project" value="UniProtKB-EC"/>
</dbReference>
<dbReference type="NCBIfam" id="TIGR04121">
    <property type="entry name" value="DEXH_lig_assoc"/>
    <property type="match status" value="1"/>
</dbReference>
<dbReference type="PANTHER" id="PTHR47962">
    <property type="entry name" value="ATP-DEPENDENT HELICASE LHR-RELATED-RELATED"/>
    <property type="match status" value="1"/>
</dbReference>
<evidence type="ECO:0000313" key="12">
    <source>
        <dbReference type="EMBL" id="STX52076.1"/>
    </source>
</evidence>
<dbReference type="PIRSF" id="PIRSF037307">
    <property type="entry name" value="Lhr-like_helic_prd"/>
    <property type="match status" value="1"/>
</dbReference>
<dbReference type="GO" id="GO:0006281">
    <property type="term" value="P:DNA repair"/>
    <property type="evidence" value="ECO:0007669"/>
    <property type="project" value="UniProtKB-KW"/>
</dbReference>
<dbReference type="GO" id="GO:0003677">
    <property type="term" value="F:DNA binding"/>
    <property type="evidence" value="ECO:0007669"/>
    <property type="project" value="UniProtKB-KW"/>
</dbReference>
<keyword evidence="8" id="KW-0413">Isomerase</keyword>
<keyword evidence="4 12" id="KW-0347">Helicase</keyword>
<evidence type="ECO:0000256" key="4">
    <source>
        <dbReference type="ARBA" id="ARBA00022806"/>
    </source>
</evidence>
<proteinExistence type="inferred from homology"/>
<dbReference type="Pfam" id="PF00270">
    <property type="entry name" value="DEAD"/>
    <property type="match status" value="1"/>
</dbReference>
<name>A0A378JL63_9GAMM</name>
<evidence type="ECO:0000259" key="10">
    <source>
        <dbReference type="PROSITE" id="PS51192"/>
    </source>
</evidence>
<evidence type="ECO:0000256" key="8">
    <source>
        <dbReference type="ARBA" id="ARBA00023235"/>
    </source>
</evidence>
<dbReference type="InterPro" id="IPR052511">
    <property type="entry name" value="ATP-dep_Helicase"/>
</dbReference>
<comment type="similarity">
    <text evidence="9">Belongs to the Lhr helicase family. Lhr-Core subfamily.</text>
</comment>
<dbReference type="OrthoDB" id="9815222at2"/>
<dbReference type="InterPro" id="IPR045628">
    <property type="entry name" value="Lhr_WH_dom"/>
</dbReference>
<evidence type="ECO:0000256" key="3">
    <source>
        <dbReference type="ARBA" id="ARBA00022801"/>
    </source>
</evidence>
<evidence type="ECO:0000256" key="7">
    <source>
        <dbReference type="ARBA" id="ARBA00023204"/>
    </source>
</evidence>
<keyword evidence="3 12" id="KW-0378">Hydrolase</keyword>